<dbReference type="InterPro" id="IPR000326">
    <property type="entry name" value="PAP2/HPO"/>
</dbReference>
<keyword evidence="3" id="KW-1185">Reference proteome</keyword>
<dbReference type="RefSeq" id="WP_166588396.1">
    <property type="nucleotide sequence ID" value="NZ_WWEO01000045.1"/>
</dbReference>
<evidence type="ECO:0000259" key="1">
    <source>
        <dbReference type="Pfam" id="PF01569"/>
    </source>
</evidence>
<feature type="domain" description="Phosphatidic acid phosphatase type 2/haloperoxidase" evidence="1">
    <location>
        <begin position="309"/>
        <end position="417"/>
    </location>
</feature>
<reference evidence="2" key="1">
    <citation type="submission" date="2020-01" db="EMBL/GenBank/DDBJ databases">
        <authorList>
            <person name="Seo Y.L."/>
        </authorList>
    </citation>
    <scope>NUCLEOTIDE SEQUENCE</scope>
    <source>
        <strain evidence="2">R11</strain>
    </source>
</reference>
<dbReference type="Proteomes" id="UP000638732">
    <property type="component" value="Unassembled WGS sequence"/>
</dbReference>
<dbReference type="Pfam" id="PF01569">
    <property type="entry name" value="PAP2"/>
    <property type="match status" value="1"/>
</dbReference>
<dbReference type="InterPro" id="IPR036938">
    <property type="entry name" value="PAP2/HPO_sf"/>
</dbReference>
<dbReference type="PANTHER" id="PTHR34599:SF1">
    <property type="entry name" value="PHOSPHATIDIC ACID PHOSPHATASE TYPE 2_HALOPEROXIDASE DOMAIN-CONTAINING PROTEIN"/>
    <property type="match status" value="1"/>
</dbReference>
<protein>
    <submittedName>
        <fullName evidence="2">Phosphatase PAP2 family protein</fullName>
    </submittedName>
</protein>
<dbReference type="EMBL" id="WWEO01000045">
    <property type="protein sequence ID" value="NCD72453.1"/>
    <property type="molecule type" value="Genomic_DNA"/>
</dbReference>
<dbReference type="PANTHER" id="PTHR34599">
    <property type="entry name" value="PEROXIDASE-RELATED"/>
    <property type="match status" value="1"/>
</dbReference>
<accession>A0A965ZJR7</accession>
<dbReference type="AlphaFoldDB" id="A0A965ZJR7"/>
<dbReference type="SUPFAM" id="SSF48317">
    <property type="entry name" value="Acid phosphatase/Vanadium-dependent haloperoxidase"/>
    <property type="match status" value="1"/>
</dbReference>
<gene>
    <name evidence="2" type="ORF">GSY63_24015</name>
</gene>
<evidence type="ECO:0000313" key="2">
    <source>
        <dbReference type="EMBL" id="NCD72453.1"/>
    </source>
</evidence>
<name>A0A965ZJR7_9SPHI</name>
<dbReference type="CDD" id="cd03398">
    <property type="entry name" value="PAP2_haloperoxidase"/>
    <property type="match status" value="1"/>
</dbReference>
<organism evidence="2 3">
    <name type="scientific">Mucilaginibacter agri</name>
    <dbReference type="NCBI Taxonomy" id="2695265"/>
    <lineage>
        <taxon>Bacteria</taxon>
        <taxon>Pseudomonadati</taxon>
        <taxon>Bacteroidota</taxon>
        <taxon>Sphingobacteriia</taxon>
        <taxon>Sphingobacteriales</taxon>
        <taxon>Sphingobacteriaceae</taxon>
        <taxon>Mucilaginibacter</taxon>
    </lineage>
</organism>
<comment type="caution">
    <text evidence="2">The sequence shown here is derived from an EMBL/GenBank/DDBJ whole genome shotgun (WGS) entry which is preliminary data.</text>
</comment>
<dbReference type="Gene3D" id="1.10.606.20">
    <property type="match status" value="1"/>
</dbReference>
<proteinExistence type="predicted"/>
<sequence length="443" mass="49403">MKKTGKFLIILGLISHQARAYKAPQPAYLEIAPVVSAINMVMIHDVISPPVAARYYAYAMMSAYQIVSQNNAQIPGLASFVREYPVTSVIAKANKDFDYRVAAKYAIYETAKNMLPSGYMLQEDEDTFIAELKRQNYTQAAIDKIVKVAVESSAQVINFSKIDNYGKLSAKLRYTPLKGEGSWYPTPPAYMDAVEPHWNSIKPLMADSAAQFKPAPPVAFSKDSTSQFYKLAMAVYNVSKNPSREQLFIASFWDCNPFAVTTSGHMSIGFKKISPGGHWMNIAAMAVKKANLTFDQSVLVVTMEAATLMDTFICCWDEKYLTNRLRPETYINKYVDITWRPFLQTPPFPEYTSGHAIVSNSSATILTYLLGDKFAYTDDTEIPFGVDARSFTSFKQAAAEASISRFYGGIHYTDSIEEGNKQGVDLGNYVIARIKKAGIKPLR</sequence>
<reference evidence="2" key="2">
    <citation type="submission" date="2020-10" db="EMBL/GenBank/DDBJ databases">
        <title>Mucilaginibacter sp. nov., isolated from soil.</title>
        <authorList>
            <person name="Jeon C.O."/>
        </authorList>
    </citation>
    <scope>NUCLEOTIDE SEQUENCE</scope>
    <source>
        <strain evidence="2">R11</strain>
    </source>
</reference>
<evidence type="ECO:0000313" key="3">
    <source>
        <dbReference type="Proteomes" id="UP000638732"/>
    </source>
</evidence>
<dbReference type="InterPro" id="IPR052559">
    <property type="entry name" value="V-haloperoxidase"/>
</dbReference>